<accession>A0A085WWB5</accession>
<protein>
    <recommendedName>
        <fullName evidence="1">Glycoamylase-like domain-containing protein</fullName>
    </recommendedName>
</protein>
<dbReference type="PATRIC" id="fig|394096.3.peg.237"/>
<dbReference type="AlphaFoldDB" id="A0A085WWB5"/>
<proteinExistence type="predicted"/>
<dbReference type="Proteomes" id="UP000028725">
    <property type="component" value="Unassembled WGS sequence"/>
</dbReference>
<dbReference type="Pfam" id="PF10091">
    <property type="entry name" value="Glycoamylase"/>
    <property type="match status" value="1"/>
</dbReference>
<dbReference type="InterPro" id="IPR016883">
    <property type="entry name" value="UCP028431"/>
</dbReference>
<reference evidence="2 3" key="1">
    <citation type="submission" date="2014-04" db="EMBL/GenBank/DDBJ databases">
        <title>Genome assembly of Hyalangium minutum DSM 14724.</title>
        <authorList>
            <person name="Sharma G."/>
            <person name="Subramanian S."/>
        </authorList>
    </citation>
    <scope>NUCLEOTIDE SEQUENCE [LARGE SCALE GENOMIC DNA]</scope>
    <source>
        <strain evidence="2 3">DSM 14724</strain>
    </source>
</reference>
<evidence type="ECO:0000313" key="3">
    <source>
        <dbReference type="Proteomes" id="UP000028725"/>
    </source>
</evidence>
<keyword evidence="3" id="KW-1185">Reference proteome</keyword>
<dbReference type="EMBL" id="JMCB01000001">
    <property type="protein sequence ID" value="KFE71978.1"/>
    <property type="molecule type" value="Genomic_DNA"/>
</dbReference>
<evidence type="ECO:0000313" key="2">
    <source>
        <dbReference type="EMBL" id="KFE71978.1"/>
    </source>
</evidence>
<dbReference type="STRING" id="394096.DB31_0239"/>
<dbReference type="InterPro" id="IPR019282">
    <property type="entry name" value="Glycoamylase-like_cons_dom"/>
</dbReference>
<dbReference type="PIRSF" id="PIRSF028431">
    <property type="entry name" value="UCP028431"/>
    <property type="match status" value="1"/>
</dbReference>
<name>A0A085WWB5_9BACT</name>
<organism evidence="2 3">
    <name type="scientific">Hyalangium minutum</name>
    <dbReference type="NCBI Taxonomy" id="394096"/>
    <lineage>
        <taxon>Bacteria</taxon>
        <taxon>Pseudomonadati</taxon>
        <taxon>Myxococcota</taxon>
        <taxon>Myxococcia</taxon>
        <taxon>Myxococcales</taxon>
        <taxon>Cystobacterineae</taxon>
        <taxon>Archangiaceae</taxon>
        <taxon>Hyalangium</taxon>
    </lineage>
</organism>
<evidence type="ECO:0000259" key="1">
    <source>
        <dbReference type="Pfam" id="PF10091"/>
    </source>
</evidence>
<feature type="domain" description="Glycoamylase-like" evidence="1">
    <location>
        <begin position="171"/>
        <end position="415"/>
    </location>
</feature>
<dbReference type="Gene3D" id="1.50.10.140">
    <property type="match status" value="1"/>
</dbReference>
<sequence length="435" mass="49314">MLEDLEQRTFRYFWETANLENGLVPDRYPSPSFSSIAAVGFGLTAYGIGVERGYVSREAARERVLATLRFFRTAPQGPEASGTSGHQGFFYHFLDMKSGHRFETTELSTVDTALLLGGVLFVQSYFDGADPQEVEIRRLADEIYRRVDWRWAQARPPAISHGWSPEAGFIPYDWIGYNEAMLLVILALGSPTFPVEPAAWQTWTSGYKEQWGTFFGQEHLSFPPLFGHQYSHVWVDFRGIQDSSMRARGIDYFENSRRATYAQRAYAMANPKGWKGYGQDIWGLTACDGPADMELEYRGERRRFHSYSARGPGLNDDGTLAPTAAAASIPFAPEIAIPAVMELRRRYGEHIYSTYGFRDSFNPSFEYDVPLKDGRRVPGLGWVAGDYLGIDQGPIIAMIENHRSQLVWRVMRKNPYIRAGLERAGFQGGWLEEKP</sequence>
<gene>
    <name evidence="2" type="ORF">DB31_0239</name>
</gene>
<comment type="caution">
    <text evidence="2">The sequence shown here is derived from an EMBL/GenBank/DDBJ whole genome shotgun (WGS) entry which is preliminary data.</text>
</comment>